<keyword evidence="2" id="KW-0812">Transmembrane</keyword>
<reference evidence="3 4" key="1">
    <citation type="journal article" date="2018" name="IMA Fungus">
        <title>IMA Genome-F 9: Draft genome sequence of Annulohypoxylon stygium, Aspergillus mulundensis, Berkeleyomyces basicola (syn. Thielaviopsis basicola), Ceratocystis smalleyi, two Cercospora beticola strains, Coleophoma cylindrospora, Fusarium fracticaudum, Phialophora cf. hyalina, and Morchella septimelata.</title>
        <authorList>
            <person name="Wingfield B.D."/>
            <person name="Bills G.F."/>
            <person name="Dong Y."/>
            <person name="Huang W."/>
            <person name="Nel W.J."/>
            <person name="Swalarsk-Parry B.S."/>
            <person name="Vaghefi N."/>
            <person name="Wilken P.M."/>
            <person name="An Z."/>
            <person name="de Beer Z.W."/>
            <person name="De Vos L."/>
            <person name="Chen L."/>
            <person name="Duong T.A."/>
            <person name="Gao Y."/>
            <person name="Hammerbacher A."/>
            <person name="Kikkert J.R."/>
            <person name="Li Y."/>
            <person name="Li H."/>
            <person name="Li K."/>
            <person name="Li Q."/>
            <person name="Liu X."/>
            <person name="Ma X."/>
            <person name="Naidoo K."/>
            <person name="Pethybridge S.J."/>
            <person name="Sun J."/>
            <person name="Steenkamp E.T."/>
            <person name="van der Nest M.A."/>
            <person name="van Wyk S."/>
            <person name="Wingfield M.J."/>
            <person name="Xiong C."/>
            <person name="Yue Q."/>
            <person name="Zhang X."/>
        </authorList>
    </citation>
    <scope>NUCLEOTIDE SEQUENCE [LARGE SCALE GENOMIC DNA]</scope>
    <source>
        <strain evidence="3 4">BP6252</strain>
    </source>
</reference>
<feature type="compositionally biased region" description="Polar residues" evidence="1">
    <location>
        <begin position="262"/>
        <end position="272"/>
    </location>
</feature>
<keyword evidence="2" id="KW-1133">Transmembrane helix</keyword>
<sequence>MKRSIDLENGRSTNLTRKPQRKRQKDCDSDDEDDGDCTKSSTNPTSQTSRMVITTSLVATTTETLSTTKLITATISSTVVATTAIQSSTASSSLPTTQRTPIISSTAPTSITSLPIQASLASKSIFSSILVTSTTPPIVASAVMPGQKGTNTAIPKPAVIIIVILVSFIIVAVSFFFIGRNNRHSKTAEDTASLELPPSPLDQSPYPSESPPKNKLSIRRYIWSKSAAKLEPNATVTASRDFDEVTSANRRRKPTPNHDIASITSQSRSPGLTENPFAGPFYQKLHLGVGGSVYLGKGVTETIIEAAPAVKTMGPKLKQSDIYLDSESMKKQERKYVKPGTKMIFEMVQKGKNGDIEKVGIIKEVRVSSLPSTMGI</sequence>
<dbReference type="EMBL" id="PDLM01000019">
    <property type="protein sequence ID" value="RDW57593.1"/>
    <property type="molecule type" value="Genomic_DNA"/>
</dbReference>
<keyword evidence="2" id="KW-0472">Membrane</keyword>
<gene>
    <name evidence="3" type="ORF">BP6252_13675</name>
</gene>
<evidence type="ECO:0000256" key="2">
    <source>
        <dbReference type="SAM" id="Phobius"/>
    </source>
</evidence>
<dbReference type="AlphaFoldDB" id="A0A3D8Q704"/>
<evidence type="ECO:0000256" key="1">
    <source>
        <dbReference type="SAM" id="MobiDB-lite"/>
    </source>
</evidence>
<protein>
    <submittedName>
        <fullName evidence="3">Uncharacterized protein</fullName>
    </submittedName>
</protein>
<feature type="region of interest" description="Disordered" evidence="1">
    <location>
        <begin position="188"/>
        <end position="214"/>
    </location>
</feature>
<accession>A0A3D8Q704</accession>
<dbReference type="Proteomes" id="UP000256645">
    <property type="component" value="Unassembled WGS sequence"/>
</dbReference>
<feature type="region of interest" description="Disordered" evidence="1">
    <location>
        <begin position="243"/>
        <end position="275"/>
    </location>
</feature>
<proteinExistence type="predicted"/>
<feature type="region of interest" description="Disordered" evidence="1">
    <location>
        <begin position="1"/>
        <end position="49"/>
    </location>
</feature>
<feature type="compositionally biased region" description="Polar residues" evidence="1">
    <location>
        <begin position="38"/>
        <end position="49"/>
    </location>
</feature>
<name>A0A3D8Q704_9HELO</name>
<feature type="transmembrane region" description="Helical" evidence="2">
    <location>
        <begin position="158"/>
        <end position="178"/>
    </location>
</feature>
<comment type="caution">
    <text evidence="3">The sequence shown here is derived from an EMBL/GenBank/DDBJ whole genome shotgun (WGS) entry which is preliminary data.</text>
</comment>
<evidence type="ECO:0000313" key="4">
    <source>
        <dbReference type="Proteomes" id="UP000256645"/>
    </source>
</evidence>
<keyword evidence="4" id="KW-1185">Reference proteome</keyword>
<evidence type="ECO:0000313" key="3">
    <source>
        <dbReference type="EMBL" id="RDW57593.1"/>
    </source>
</evidence>
<organism evidence="3 4">
    <name type="scientific">Coleophoma cylindrospora</name>
    <dbReference type="NCBI Taxonomy" id="1849047"/>
    <lineage>
        <taxon>Eukaryota</taxon>
        <taxon>Fungi</taxon>
        <taxon>Dikarya</taxon>
        <taxon>Ascomycota</taxon>
        <taxon>Pezizomycotina</taxon>
        <taxon>Leotiomycetes</taxon>
        <taxon>Helotiales</taxon>
        <taxon>Dermateaceae</taxon>
        <taxon>Coleophoma</taxon>
    </lineage>
</organism>